<keyword evidence="3" id="KW-1185">Reference proteome</keyword>
<dbReference type="GeneID" id="30968461"/>
<dbReference type="Proteomes" id="UP000095038">
    <property type="component" value="Unassembled WGS sequence"/>
</dbReference>
<keyword evidence="1" id="KW-0732">Signal</keyword>
<dbReference type="EMBL" id="KV454500">
    <property type="protein sequence ID" value="ODV57882.1"/>
    <property type="molecule type" value="Genomic_DNA"/>
</dbReference>
<reference evidence="3" key="1">
    <citation type="submission" date="2016-05" db="EMBL/GenBank/DDBJ databases">
        <title>Comparative genomics of biotechnologically important yeasts.</title>
        <authorList>
            <consortium name="DOE Joint Genome Institute"/>
            <person name="Riley R."/>
            <person name="Haridas S."/>
            <person name="Wolfe K.H."/>
            <person name="Lopes M.R."/>
            <person name="Hittinger C.T."/>
            <person name="Goker M."/>
            <person name="Salamov A."/>
            <person name="Wisecaver J."/>
            <person name="Long T.M."/>
            <person name="Aerts A.L."/>
            <person name="Barry K."/>
            <person name="Choi C."/>
            <person name="Clum A."/>
            <person name="Coughlan A.Y."/>
            <person name="Deshpande S."/>
            <person name="Douglass A.P."/>
            <person name="Hanson S.J."/>
            <person name="Klenk H.-P."/>
            <person name="Labutti K."/>
            <person name="Lapidus A."/>
            <person name="Lindquist E."/>
            <person name="Lipzen A."/>
            <person name="Meier-Kolthoff J.P."/>
            <person name="Ohm R.A."/>
            <person name="Otillar R.P."/>
            <person name="Pangilinan J."/>
            <person name="Peng Y."/>
            <person name="Rokas A."/>
            <person name="Rosa C.A."/>
            <person name="Scheuner C."/>
            <person name="Sibirny A.A."/>
            <person name="Slot J.C."/>
            <person name="Stielow J.B."/>
            <person name="Sun H."/>
            <person name="Kurtzman C.P."/>
            <person name="Blackwell M."/>
            <person name="Grigoriev I.V."/>
            <person name="Jeffries T.W."/>
        </authorList>
    </citation>
    <scope>NUCLEOTIDE SEQUENCE [LARGE SCALE GENOMIC DNA]</scope>
    <source>
        <strain evidence="3">DSM 1968</strain>
    </source>
</reference>
<feature type="signal peptide" evidence="1">
    <location>
        <begin position="1"/>
        <end position="22"/>
    </location>
</feature>
<accession>A0A1D2V8B4</accession>
<evidence type="ECO:0000256" key="1">
    <source>
        <dbReference type="SAM" id="SignalP"/>
    </source>
</evidence>
<proteinExistence type="predicted"/>
<feature type="chain" id="PRO_5008910343" evidence="1">
    <location>
        <begin position="23"/>
        <end position="65"/>
    </location>
</feature>
<sequence>MEADPRMWRQAVLVLSVFLLLGRENKIKIKGLIELNIFVRRELLIDDDFSQFGGPHMRLCRNVFV</sequence>
<dbReference type="AlphaFoldDB" id="A0A1D2V8B4"/>
<dbReference type="InParanoid" id="A0A1D2V8B4"/>
<gene>
    <name evidence="2" type="ORF">ASCRUDRAFT_83155</name>
</gene>
<protein>
    <submittedName>
        <fullName evidence="2">Uncharacterized protein</fullName>
    </submittedName>
</protein>
<dbReference type="RefSeq" id="XP_020044189.1">
    <property type="nucleotide sequence ID" value="XM_020194825.1"/>
</dbReference>
<evidence type="ECO:0000313" key="3">
    <source>
        <dbReference type="Proteomes" id="UP000095038"/>
    </source>
</evidence>
<name>A0A1D2V8B4_9ASCO</name>
<organism evidence="2 3">
    <name type="scientific">Ascoidea rubescens DSM 1968</name>
    <dbReference type="NCBI Taxonomy" id="1344418"/>
    <lineage>
        <taxon>Eukaryota</taxon>
        <taxon>Fungi</taxon>
        <taxon>Dikarya</taxon>
        <taxon>Ascomycota</taxon>
        <taxon>Saccharomycotina</taxon>
        <taxon>Saccharomycetes</taxon>
        <taxon>Ascoideaceae</taxon>
        <taxon>Ascoidea</taxon>
    </lineage>
</organism>
<evidence type="ECO:0000313" key="2">
    <source>
        <dbReference type="EMBL" id="ODV57882.1"/>
    </source>
</evidence>